<evidence type="ECO:0000256" key="1">
    <source>
        <dbReference type="ARBA" id="ARBA00022980"/>
    </source>
</evidence>
<dbReference type="NCBIfam" id="TIGR00002">
    <property type="entry name" value="S16"/>
    <property type="match status" value="1"/>
</dbReference>
<dbReference type="GO" id="GO:0006412">
    <property type="term" value="P:translation"/>
    <property type="evidence" value="ECO:0007669"/>
    <property type="project" value="InterPro"/>
</dbReference>
<name>A0A381ZYT2_9ZZZZ</name>
<reference evidence="3" key="1">
    <citation type="submission" date="2018-05" db="EMBL/GenBank/DDBJ databases">
        <authorList>
            <person name="Lanie J.A."/>
            <person name="Ng W.-L."/>
            <person name="Kazmierczak K.M."/>
            <person name="Andrzejewski T.M."/>
            <person name="Davidsen T.M."/>
            <person name="Wayne K.J."/>
            <person name="Tettelin H."/>
            <person name="Glass J.I."/>
            <person name="Rusch D."/>
            <person name="Podicherti R."/>
            <person name="Tsui H.-C.T."/>
            <person name="Winkler M.E."/>
        </authorList>
    </citation>
    <scope>NUCLEOTIDE SEQUENCE</scope>
</reference>
<gene>
    <name evidence="3" type="ORF">METZ01_LOCUS147322</name>
</gene>
<dbReference type="InterPro" id="IPR000307">
    <property type="entry name" value="Ribosomal_bS16"/>
</dbReference>
<evidence type="ECO:0008006" key="4">
    <source>
        <dbReference type="Google" id="ProtNLM"/>
    </source>
</evidence>
<keyword evidence="1" id="KW-0689">Ribosomal protein</keyword>
<dbReference type="SUPFAM" id="SSF54565">
    <property type="entry name" value="Ribosomal protein S16"/>
    <property type="match status" value="1"/>
</dbReference>
<dbReference type="PANTHER" id="PTHR12919:SF20">
    <property type="entry name" value="SMALL RIBOSOMAL SUBUNIT PROTEIN BS16M"/>
    <property type="match status" value="1"/>
</dbReference>
<evidence type="ECO:0000256" key="2">
    <source>
        <dbReference type="ARBA" id="ARBA00023274"/>
    </source>
</evidence>
<accession>A0A381ZYT2</accession>
<dbReference type="GO" id="GO:0005737">
    <property type="term" value="C:cytoplasm"/>
    <property type="evidence" value="ECO:0007669"/>
    <property type="project" value="UniProtKB-ARBA"/>
</dbReference>
<dbReference type="Gene3D" id="3.30.1320.10">
    <property type="match status" value="1"/>
</dbReference>
<dbReference type="PROSITE" id="PS00732">
    <property type="entry name" value="RIBOSOMAL_S16"/>
    <property type="match status" value="1"/>
</dbReference>
<sequence length="104" mass="12524">MATKIRLKRIGRRNRPFYRLIVIDSRKRRDGAAIEQVGWYNPIDLNNSYEIKNDRILYWLQEGAIPSDAVKKLMKREGLALRWHLMQEGVEEKEIEKEIKKWEL</sequence>
<keyword evidence="2" id="KW-0687">Ribonucleoprotein</keyword>
<proteinExistence type="inferred from homology"/>
<dbReference type="HAMAP" id="MF_00385">
    <property type="entry name" value="Ribosomal_bS16"/>
    <property type="match status" value="1"/>
</dbReference>
<dbReference type="InterPro" id="IPR023803">
    <property type="entry name" value="Ribosomal_bS16_dom_sf"/>
</dbReference>
<dbReference type="GO" id="GO:0003735">
    <property type="term" value="F:structural constituent of ribosome"/>
    <property type="evidence" value="ECO:0007669"/>
    <property type="project" value="InterPro"/>
</dbReference>
<dbReference type="PANTHER" id="PTHR12919">
    <property type="entry name" value="30S RIBOSOMAL PROTEIN S16"/>
    <property type="match status" value="1"/>
</dbReference>
<protein>
    <recommendedName>
        <fullName evidence="4">30S ribosomal protein S16</fullName>
    </recommendedName>
</protein>
<evidence type="ECO:0000313" key="3">
    <source>
        <dbReference type="EMBL" id="SVA94468.1"/>
    </source>
</evidence>
<dbReference type="AlphaFoldDB" id="A0A381ZYT2"/>
<dbReference type="EMBL" id="UINC01023227">
    <property type="protein sequence ID" value="SVA94468.1"/>
    <property type="molecule type" value="Genomic_DNA"/>
</dbReference>
<organism evidence="3">
    <name type="scientific">marine metagenome</name>
    <dbReference type="NCBI Taxonomy" id="408172"/>
    <lineage>
        <taxon>unclassified sequences</taxon>
        <taxon>metagenomes</taxon>
        <taxon>ecological metagenomes</taxon>
    </lineage>
</organism>
<feature type="non-terminal residue" evidence="3">
    <location>
        <position position="104"/>
    </location>
</feature>
<dbReference type="GO" id="GO:0015935">
    <property type="term" value="C:small ribosomal subunit"/>
    <property type="evidence" value="ECO:0007669"/>
    <property type="project" value="TreeGrafter"/>
</dbReference>
<dbReference type="Pfam" id="PF00886">
    <property type="entry name" value="Ribosomal_S16"/>
    <property type="match status" value="1"/>
</dbReference>
<dbReference type="InterPro" id="IPR020592">
    <property type="entry name" value="Ribosomal_bS16_CS"/>
</dbReference>